<dbReference type="RefSeq" id="XP_003015191.1">
    <property type="nucleotide sequence ID" value="XM_003015145.1"/>
</dbReference>
<accession>D4AQ07</accession>
<dbReference type="Proteomes" id="UP000008866">
    <property type="component" value="Unassembled WGS sequence"/>
</dbReference>
<dbReference type="AlphaFoldDB" id="D4AQ07"/>
<feature type="region of interest" description="Disordered" evidence="1">
    <location>
        <begin position="1"/>
        <end position="35"/>
    </location>
</feature>
<sequence length="101" mass="11804">MESREKASLQHRLLEKRTRRTEKRAEASDRRDIDSGWMKESRAGIRGEKQHGLARRFHHGLLGPNSGLVVELVLFQQKKRARERARASRDEEDSDQEEKAI</sequence>
<protein>
    <submittedName>
        <fullName evidence="2">Uncharacterized protein</fullName>
    </submittedName>
</protein>
<dbReference type="KEGG" id="abe:ARB_06314"/>
<proteinExistence type="predicted"/>
<dbReference type="GeneID" id="9520915"/>
<feature type="compositionally biased region" description="Basic and acidic residues" evidence="1">
    <location>
        <begin position="23"/>
        <end position="35"/>
    </location>
</feature>
<organism evidence="2 3">
    <name type="scientific">Arthroderma benhamiae (strain ATCC MYA-4681 / CBS 112371)</name>
    <name type="common">Trichophyton mentagrophytes</name>
    <dbReference type="NCBI Taxonomy" id="663331"/>
    <lineage>
        <taxon>Eukaryota</taxon>
        <taxon>Fungi</taxon>
        <taxon>Dikarya</taxon>
        <taxon>Ascomycota</taxon>
        <taxon>Pezizomycotina</taxon>
        <taxon>Eurotiomycetes</taxon>
        <taxon>Eurotiomycetidae</taxon>
        <taxon>Onygenales</taxon>
        <taxon>Arthrodermataceae</taxon>
        <taxon>Trichophyton</taxon>
    </lineage>
</organism>
<gene>
    <name evidence="2" type="ORF">ARB_06314</name>
</gene>
<dbReference type="EMBL" id="ABSU01000005">
    <property type="protein sequence ID" value="EFE34551.1"/>
    <property type="molecule type" value="Genomic_DNA"/>
</dbReference>
<dbReference type="HOGENOM" id="CLU_2291014_0_0_1"/>
<evidence type="ECO:0000256" key="1">
    <source>
        <dbReference type="SAM" id="MobiDB-lite"/>
    </source>
</evidence>
<feature type="compositionally biased region" description="Acidic residues" evidence="1">
    <location>
        <begin position="90"/>
        <end position="101"/>
    </location>
</feature>
<evidence type="ECO:0000313" key="2">
    <source>
        <dbReference type="EMBL" id="EFE34551.1"/>
    </source>
</evidence>
<comment type="caution">
    <text evidence="2">The sequence shown here is derived from an EMBL/GenBank/DDBJ whole genome shotgun (WGS) entry which is preliminary data.</text>
</comment>
<feature type="region of interest" description="Disordered" evidence="1">
    <location>
        <begin position="80"/>
        <end position="101"/>
    </location>
</feature>
<feature type="compositionally biased region" description="Basic and acidic residues" evidence="1">
    <location>
        <begin position="1"/>
        <end position="16"/>
    </location>
</feature>
<keyword evidence="3" id="KW-1185">Reference proteome</keyword>
<evidence type="ECO:0000313" key="3">
    <source>
        <dbReference type="Proteomes" id="UP000008866"/>
    </source>
</evidence>
<reference evidence="3" key="1">
    <citation type="journal article" date="2011" name="Genome Biol.">
        <title>Comparative and functional genomics provide insights into the pathogenicity of dermatophytic fungi.</title>
        <authorList>
            <person name="Burmester A."/>
            <person name="Shelest E."/>
            <person name="Gloeckner G."/>
            <person name="Heddergott C."/>
            <person name="Schindler S."/>
            <person name="Staib P."/>
            <person name="Heidel A."/>
            <person name="Felder M."/>
            <person name="Petzold A."/>
            <person name="Szafranski K."/>
            <person name="Feuermann M."/>
            <person name="Pedruzzi I."/>
            <person name="Priebe S."/>
            <person name="Groth M."/>
            <person name="Winkler R."/>
            <person name="Li W."/>
            <person name="Kniemeyer O."/>
            <person name="Schroeckh V."/>
            <person name="Hertweck C."/>
            <person name="Hube B."/>
            <person name="White T.C."/>
            <person name="Platzer M."/>
            <person name="Guthke R."/>
            <person name="Heitman J."/>
            <person name="Woestemeyer J."/>
            <person name="Zipfel P.F."/>
            <person name="Monod M."/>
            <person name="Brakhage A.A."/>
        </authorList>
    </citation>
    <scope>NUCLEOTIDE SEQUENCE [LARGE SCALE GENOMIC DNA]</scope>
    <source>
        <strain evidence="3">ATCC MYA-4681 / CBS 112371</strain>
    </source>
</reference>
<name>D4AQ07_ARTBC</name>